<evidence type="ECO:0000313" key="2">
    <source>
        <dbReference type="Proteomes" id="UP001272716"/>
    </source>
</evidence>
<accession>A0ABD5HQN3</accession>
<name>A0ABD5HQN3_BACTU</name>
<evidence type="ECO:0000313" key="1">
    <source>
        <dbReference type="EMBL" id="MDW9207252.1"/>
    </source>
</evidence>
<gene>
    <name evidence="1" type="ORF">BTTOUR_00270</name>
</gene>
<comment type="caution">
    <text evidence="1">The sequence shown here is derived from an EMBL/GenBank/DDBJ whole genome shotgun (WGS) entry which is preliminary data.</text>
</comment>
<proteinExistence type="predicted"/>
<protein>
    <submittedName>
        <fullName evidence="1">Uncharacterized protein</fullName>
    </submittedName>
</protein>
<organism evidence="1 2">
    <name type="scientific">Bacillus thuringiensis serovar toumanoffi</name>
    <dbReference type="NCBI Taxonomy" id="180862"/>
    <lineage>
        <taxon>Bacteria</taxon>
        <taxon>Bacillati</taxon>
        <taxon>Bacillota</taxon>
        <taxon>Bacilli</taxon>
        <taxon>Bacillales</taxon>
        <taxon>Bacillaceae</taxon>
        <taxon>Bacillus</taxon>
        <taxon>Bacillus cereus group</taxon>
    </lineage>
</organism>
<sequence length="60" mass="7163">MKLEKVPKMIAQQIEKVNRDLIKEDAEETELVPFHIKQQLQEQYSVMVQEMNQSMLSMQK</sequence>
<dbReference type="AlphaFoldDB" id="A0ABD5HQN3"/>
<dbReference type="Proteomes" id="UP001272716">
    <property type="component" value="Unassembled WGS sequence"/>
</dbReference>
<dbReference type="EMBL" id="JAWQCK010000001">
    <property type="protein sequence ID" value="MDW9207252.1"/>
    <property type="molecule type" value="Genomic_DNA"/>
</dbReference>
<reference evidence="1 2" key="1">
    <citation type="submission" date="2023-10" db="EMBL/GenBank/DDBJ databases">
        <title>Draft Genome Sequence of Bacillus thuringiensis serovar. toumanoffi 4059: Identification of a Novel Cry Protein Candidate.</title>
        <authorList>
            <person name="Murdoch R.W."/>
            <person name="Gemler B."/>
            <person name="Heater B.S."/>
        </authorList>
    </citation>
    <scope>NUCLEOTIDE SEQUENCE [LARGE SCALE GENOMIC DNA]</scope>
    <source>
        <strain evidence="1 2">4059</strain>
    </source>
</reference>